<evidence type="ECO:0000259" key="3">
    <source>
        <dbReference type="PROSITE" id="PS51186"/>
    </source>
</evidence>
<dbReference type="InterPro" id="IPR050832">
    <property type="entry name" value="Bact_Acetyltransf"/>
</dbReference>
<dbReference type="GO" id="GO:0016746">
    <property type="term" value="F:acyltransferase activity"/>
    <property type="evidence" value="ECO:0007669"/>
    <property type="project" value="UniProtKB-KW"/>
</dbReference>
<dbReference type="Proteomes" id="UP001322512">
    <property type="component" value="Chromosome"/>
</dbReference>
<evidence type="ECO:0000256" key="2">
    <source>
        <dbReference type="ARBA" id="ARBA00023315"/>
    </source>
</evidence>
<dbReference type="InterPro" id="IPR016181">
    <property type="entry name" value="Acyl_CoA_acyltransferase"/>
</dbReference>
<dbReference type="EMBL" id="CP139472">
    <property type="protein sequence ID" value="WPU45908.1"/>
    <property type="molecule type" value="Genomic_DNA"/>
</dbReference>
<keyword evidence="1 4" id="KW-0808">Transferase</keyword>
<dbReference type="EC" id="2.3.1.-" evidence="4"/>
<dbReference type="GeneID" id="91010822"/>
<proteinExistence type="predicted"/>
<dbReference type="CDD" id="cd04301">
    <property type="entry name" value="NAT_SF"/>
    <property type="match status" value="1"/>
</dbReference>
<dbReference type="PANTHER" id="PTHR43877">
    <property type="entry name" value="AMINOALKYLPHOSPHONATE N-ACETYLTRANSFERASE-RELATED-RELATED"/>
    <property type="match status" value="1"/>
</dbReference>
<dbReference type="PROSITE" id="PS51186">
    <property type="entry name" value="GNAT"/>
    <property type="match status" value="1"/>
</dbReference>
<dbReference type="InterPro" id="IPR000182">
    <property type="entry name" value="GNAT_dom"/>
</dbReference>
<gene>
    <name evidence="4" type="ORF">SR933_11605</name>
</gene>
<protein>
    <submittedName>
        <fullName evidence="4">GNAT family N-acetyltransferase</fullName>
        <ecNumber evidence="4">2.3.1.-</ecNumber>
    </submittedName>
</protein>
<dbReference type="Pfam" id="PF00583">
    <property type="entry name" value="Acetyltransf_1"/>
    <property type="match status" value="1"/>
</dbReference>
<evidence type="ECO:0000256" key="1">
    <source>
        <dbReference type="ARBA" id="ARBA00022679"/>
    </source>
</evidence>
<dbReference type="RefSeq" id="WP_232519599.1">
    <property type="nucleotide sequence ID" value="NC_014532.2"/>
</dbReference>
<accession>A0ABZ0T7E0</accession>
<evidence type="ECO:0000313" key="5">
    <source>
        <dbReference type="Proteomes" id="UP001322512"/>
    </source>
</evidence>
<keyword evidence="2 4" id="KW-0012">Acyltransferase</keyword>
<sequence>MSNLHVRMADKGIVARHNRVGATGCRIMTPNLRLAASHDLHSLCHLEQIALNGDRFSRRQFHHLLHRAHALTLVAEGDARHLLGYGTLLLRRNSTQARLYSFCVHPGARGHGVGRGMLQWLTAAAMERGCDRLVLEVRVDNPVALGLYHSEGFRPDAWLTDYYEDGCAAWRMIKELAMTRAG</sequence>
<reference evidence="4 5" key="1">
    <citation type="submission" date="2023-11" db="EMBL/GenBank/DDBJ databases">
        <title>MicrobeMod: A computational toolkit for identifying prokaryotic methylation and restriction-modification with nanopore sequencing.</title>
        <authorList>
            <person name="Crits-Christoph A."/>
            <person name="Kang S.C."/>
            <person name="Lee H."/>
            <person name="Ostrov N."/>
        </authorList>
    </citation>
    <scope>NUCLEOTIDE SEQUENCE [LARGE SCALE GENOMIC DNA]</scope>
    <source>
        <strain evidence="4 5">ATCC 33173</strain>
    </source>
</reference>
<feature type="domain" description="N-acetyltransferase" evidence="3">
    <location>
        <begin position="30"/>
        <end position="177"/>
    </location>
</feature>
<keyword evidence="5" id="KW-1185">Reference proteome</keyword>
<evidence type="ECO:0000313" key="4">
    <source>
        <dbReference type="EMBL" id="WPU45908.1"/>
    </source>
</evidence>
<dbReference type="Gene3D" id="3.40.630.30">
    <property type="match status" value="1"/>
</dbReference>
<dbReference type="SUPFAM" id="SSF55729">
    <property type="entry name" value="Acyl-CoA N-acyltransferases (Nat)"/>
    <property type="match status" value="1"/>
</dbReference>
<organism evidence="4 5">
    <name type="scientific">Halomonas elongata (strain ATCC 33173 / DSM 2581 / NBRC 15536 / NCIMB 2198 / 1H9)</name>
    <dbReference type="NCBI Taxonomy" id="768066"/>
    <lineage>
        <taxon>Bacteria</taxon>
        <taxon>Pseudomonadati</taxon>
        <taxon>Pseudomonadota</taxon>
        <taxon>Gammaproteobacteria</taxon>
        <taxon>Oceanospirillales</taxon>
        <taxon>Halomonadaceae</taxon>
        <taxon>Halomonas</taxon>
    </lineage>
</organism>
<name>A0ABZ0T7E0_HALED</name>